<name>A0A0F7WZ58_CHLPN</name>
<reference evidence="3" key="1">
    <citation type="submission" date="2015-05" db="EMBL/GenBank/DDBJ databases">
        <authorList>
            <person name="Rattei Thomas"/>
        </authorList>
    </citation>
    <scope>NUCLEOTIDE SEQUENCE</scope>
    <source>
        <strain evidence="3">DC9</strain>
    </source>
</reference>
<organism evidence="3">
    <name type="scientific">Chlamydia pneumoniae</name>
    <name type="common">Chlamydophila pneumoniae</name>
    <dbReference type="NCBI Taxonomy" id="83558"/>
    <lineage>
        <taxon>Bacteria</taxon>
        <taxon>Pseudomonadati</taxon>
        <taxon>Chlamydiota</taxon>
        <taxon>Chlamydiia</taxon>
        <taxon>Chlamydiales</taxon>
        <taxon>Chlamydiaceae</taxon>
        <taxon>Chlamydia/Chlamydophila group</taxon>
        <taxon>Chlamydia</taxon>
    </lineage>
</organism>
<evidence type="ECO:0000256" key="2">
    <source>
        <dbReference type="SAM" id="Phobius"/>
    </source>
</evidence>
<protein>
    <submittedName>
        <fullName evidence="3">CPj0585 protein</fullName>
    </submittedName>
</protein>
<keyword evidence="2" id="KW-0472">Membrane</keyword>
<keyword evidence="1" id="KW-0175">Coiled coil</keyword>
<keyword evidence="2" id="KW-1133">Transmembrane helix</keyword>
<gene>
    <name evidence="3" type="ORF">BN1224_DC9_BU_00280</name>
</gene>
<feature type="coiled-coil region" evidence="1">
    <location>
        <begin position="442"/>
        <end position="650"/>
    </location>
</feature>
<feature type="coiled-coil region" evidence="1">
    <location>
        <begin position="299"/>
        <end position="343"/>
    </location>
</feature>
<feature type="transmembrane region" description="Helical" evidence="2">
    <location>
        <begin position="52"/>
        <end position="75"/>
    </location>
</feature>
<accession>A0A0F7WZ58</accession>
<evidence type="ECO:0000256" key="1">
    <source>
        <dbReference type="SAM" id="Coils"/>
    </source>
</evidence>
<proteinExistence type="predicted"/>
<sequence>MATPAQKSPTFQDPSFVRELGSNHPVFSPLTLEERGEMAIARVQQCGWNHTIVKVSLIILALLTILGGGLLVGLLPAVPMFIGTGLIALGAVIFALALILCLYDSQGLPEELPPVPEPQQIQIEDLRNETREVLEGTLLEVLLKDRDAKDPAVPQVVVDCEKRLGMLDRKLRREEEILYRSTAHLKDEERYEFLLELLEMRSLVADRLEFNRRSYERFVQGIMTVRSEEGEKEISRLQDLISLQQQTVQDLRSRIDDEQKRCWTALQRINQSQKDIQRAHDREASQRACEGTEMDCAERQQLEKDLRRQLKSMQEWIEMRGTIHQQEKAWRKQNAKLERLQEDLRLTRIAFDEQSLFYREYKEKYLSQKLDMQKILQEVNAEKSEKARLESLVHDYEKQLEQKDANLKKAAAVWEEELGKQQQKDYEQTQEIRRLSTFILEYQDSLREAEKVEKDFQELQQRYSRLQEEKQVKEKILEESMNHFADLFEKAQKENMAYKKKLADLEGAAAPTEIGEDDGWVLTDSASLSQKKIRELVEENQELLKALAFKSNELTQLVADAVEAEKEIGKLREHIEEQKEGLRALDKMHAQAIKDCEAAQRKCRDLESLLSPVREDAGMRFELEVELQRLQEENAQLRAEVERLEQEQFQG</sequence>
<feature type="coiled-coil region" evidence="1">
    <location>
        <begin position="372"/>
        <end position="417"/>
    </location>
</feature>
<keyword evidence="2" id="KW-0812">Transmembrane</keyword>
<feature type="transmembrane region" description="Helical" evidence="2">
    <location>
        <begin position="81"/>
        <end position="103"/>
    </location>
</feature>
<dbReference type="AlphaFoldDB" id="A0A0F7WZ58"/>
<evidence type="ECO:0000313" key="3">
    <source>
        <dbReference type="EMBL" id="CRI42703.1"/>
    </source>
</evidence>
<dbReference type="EMBL" id="LN847051">
    <property type="protein sequence ID" value="CRI42703.1"/>
    <property type="molecule type" value="Genomic_DNA"/>
</dbReference>
<feature type="coiled-coil region" evidence="1">
    <location>
        <begin position="234"/>
        <end position="261"/>
    </location>
</feature>